<evidence type="ECO:0000313" key="3">
    <source>
        <dbReference type="Proteomes" id="UP000478208"/>
    </source>
</evidence>
<keyword evidence="3" id="KW-1185">Reference proteome</keyword>
<dbReference type="InterPro" id="IPR001296">
    <property type="entry name" value="Glyco_trans_1"/>
</dbReference>
<evidence type="ECO:0000259" key="1">
    <source>
        <dbReference type="Pfam" id="PF00534"/>
    </source>
</evidence>
<reference evidence="2 3" key="1">
    <citation type="submission" date="2019-12" db="EMBL/GenBank/DDBJ databases">
        <authorList>
            <person name="Li J."/>
        </authorList>
    </citation>
    <scope>NUCLEOTIDE SEQUENCE [LARGE SCALE GENOMIC DNA]</scope>
    <source>
        <strain evidence="2 3">HL2-2</strain>
    </source>
</reference>
<dbReference type="AlphaFoldDB" id="A0A6L6UA56"/>
<organism evidence="2 3">
    <name type="scientific">Winogradskyella endarachnes</name>
    <dbReference type="NCBI Taxonomy" id="2681965"/>
    <lineage>
        <taxon>Bacteria</taxon>
        <taxon>Pseudomonadati</taxon>
        <taxon>Bacteroidota</taxon>
        <taxon>Flavobacteriia</taxon>
        <taxon>Flavobacteriales</taxon>
        <taxon>Flavobacteriaceae</taxon>
        <taxon>Winogradskyella</taxon>
    </lineage>
</organism>
<dbReference type="EMBL" id="WOWS01000004">
    <property type="protein sequence ID" value="MUU79058.1"/>
    <property type="molecule type" value="Genomic_DNA"/>
</dbReference>
<sequence length="346" mass="40202">MSLFFVFPISGPNNGVKIISTHIKNALALDNEIEIKTIDTAQAKDYGNFGKFSFKKISFLFKILKNVLKVKNKDRVYLNFTPKGFAFYRDFIILLVCHFRTSNVTIHIHANGLEHKIKFYNKWLFLRTKIIVINEVQLKSVEKFGLNCYLLPNALPDYYKSIPLRFNKSNEVHFIFLSNLSKEKGIYRIQKLAELIKSQEIKCKLNIYGGTLSEKDETLINILNKSYEFLTYYGPLLNEKDKFEAIQQNDALLFLSDENYEVSPLVYIEALMSGLTIFTTKQNISDKLRNDNVAKVLTCNLDNFVSLLDDFSRNKKNSKAIIRNSYLKKYKFADYIKELKKITLHG</sequence>
<dbReference type="GO" id="GO:0016757">
    <property type="term" value="F:glycosyltransferase activity"/>
    <property type="evidence" value="ECO:0007669"/>
    <property type="project" value="InterPro"/>
</dbReference>
<dbReference type="Proteomes" id="UP000478208">
    <property type="component" value="Unassembled WGS sequence"/>
</dbReference>
<accession>A0A6L6UA56</accession>
<protein>
    <submittedName>
        <fullName evidence="2">Glycosyltransferase</fullName>
    </submittedName>
</protein>
<dbReference type="RefSeq" id="WP_157364131.1">
    <property type="nucleotide sequence ID" value="NZ_WOWS01000004.1"/>
</dbReference>
<comment type="caution">
    <text evidence="2">The sequence shown here is derived from an EMBL/GenBank/DDBJ whole genome shotgun (WGS) entry which is preliminary data.</text>
</comment>
<gene>
    <name evidence="2" type="ORF">GN138_11425</name>
</gene>
<keyword evidence="2" id="KW-0808">Transferase</keyword>
<feature type="domain" description="Glycosyl transferase family 1" evidence="1">
    <location>
        <begin position="169"/>
        <end position="326"/>
    </location>
</feature>
<proteinExistence type="predicted"/>
<dbReference type="Gene3D" id="3.40.50.2000">
    <property type="entry name" value="Glycogen Phosphorylase B"/>
    <property type="match status" value="1"/>
</dbReference>
<evidence type="ECO:0000313" key="2">
    <source>
        <dbReference type="EMBL" id="MUU79058.1"/>
    </source>
</evidence>
<dbReference type="SUPFAM" id="SSF53756">
    <property type="entry name" value="UDP-Glycosyltransferase/glycogen phosphorylase"/>
    <property type="match status" value="1"/>
</dbReference>
<dbReference type="Pfam" id="PF00534">
    <property type="entry name" value="Glycos_transf_1"/>
    <property type="match status" value="1"/>
</dbReference>
<name>A0A6L6UA56_9FLAO</name>